<dbReference type="AlphaFoldDB" id="A0A369AIF1"/>
<evidence type="ECO:0000256" key="6">
    <source>
        <dbReference type="ARBA" id="ARBA00023315"/>
    </source>
</evidence>
<feature type="transmembrane region" description="Helical" evidence="7">
    <location>
        <begin position="12"/>
        <end position="28"/>
    </location>
</feature>
<organism evidence="8 9">
    <name type="scientific">Extensimonas vulgaris</name>
    <dbReference type="NCBI Taxonomy" id="1031594"/>
    <lineage>
        <taxon>Bacteria</taxon>
        <taxon>Pseudomonadati</taxon>
        <taxon>Pseudomonadota</taxon>
        <taxon>Betaproteobacteria</taxon>
        <taxon>Burkholderiales</taxon>
        <taxon>Comamonadaceae</taxon>
        <taxon>Extensimonas</taxon>
    </lineage>
</organism>
<dbReference type="InterPro" id="IPR004960">
    <property type="entry name" value="LipA_acyltrans"/>
</dbReference>
<gene>
    <name evidence="8" type="ORF">DFR45_10721</name>
</gene>
<keyword evidence="3" id="KW-0997">Cell inner membrane</keyword>
<evidence type="ECO:0000256" key="2">
    <source>
        <dbReference type="ARBA" id="ARBA00022475"/>
    </source>
</evidence>
<evidence type="ECO:0000256" key="7">
    <source>
        <dbReference type="SAM" id="Phobius"/>
    </source>
</evidence>
<dbReference type="EMBL" id="QPJU01000007">
    <property type="protein sequence ID" value="RCX08941.1"/>
    <property type="molecule type" value="Genomic_DNA"/>
</dbReference>
<evidence type="ECO:0000313" key="9">
    <source>
        <dbReference type="Proteomes" id="UP000252174"/>
    </source>
</evidence>
<dbReference type="PIRSF" id="PIRSF026649">
    <property type="entry name" value="MsbB"/>
    <property type="match status" value="1"/>
</dbReference>
<dbReference type="Pfam" id="PF03279">
    <property type="entry name" value="Lip_A_acyltrans"/>
    <property type="match status" value="1"/>
</dbReference>
<keyword evidence="7" id="KW-1133">Transmembrane helix</keyword>
<reference evidence="8 9" key="1">
    <citation type="submission" date="2018-07" db="EMBL/GenBank/DDBJ databases">
        <title>Genomic Encyclopedia of Type Strains, Phase IV (KMG-IV): sequencing the most valuable type-strain genomes for metagenomic binning, comparative biology and taxonomic classification.</title>
        <authorList>
            <person name="Goeker M."/>
        </authorList>
    </citation>
    <scope>NUCLEOTIDE SEQUENCE [LARGE SCALE GENOMIC DNA]</scope>
    <source>
        <strain evidence="8 9">DSM 100911</strain>
    </source>
</reference>
<evidence type="ECO:0000256" key="5">
    <source>
        <dbReference type="ARBA" id="ARBA00023136"/>
    </source>
</evidence>
<keyword evidence="9" id="KW-1185">Reference proteome</keyword>
<dbReference type="GO" id="GO:0005886">
    <property type="term" value="C:plasma membrane"/>
    <property type="evidence" value="ECO:0007669"/>
    <property type="project" value="UniProtKB-SubCell"/>
</dbReference>
<comment type="subcellular location">
    <subcellularLocation>
        <location evidence="1">Cell inner membrane</location>
    </subcellularLocation>
</comment>
<evidence type="ECO:0000256" key="4">
    <source>
        <dbReference type="ARBA" id="ARBA00022679"/>
    </source>
</evidence>
<name>A0A369AIF1_9BURK</name>
<dbReference type="Proteomes" id="UP000252174">
    <property type="component" value="Unassembled WGS sequence"/>
</dbReference>
<keyword evidence="6" id="KW-0012">Acyltransferase</keyword>
<protein>
    <submittedName>
        <fullName evidence="8">KDO2-lipid IV(A) lauroyltransferase</fullName>
    </submittedName>
</protein>
<proteinExistence type="predicted"/>
<sequence>MMQQQEKKKTDKGSLGGHLGVAFMHVLAPLPLPVLRALGWGVGQVLYVLAAQRRKIALRNLELCFPQVPPRQRRRWARESFVAFCQTWLDRSWLWFGPRALVERRVQLQGAVQELEGDTPTIIFAPHFYGMDAGGLALPLRTSRAFTSIFSTHPNPAIDAWLRAGRQRFGDVRMLNRADGVKPIIANLRQGGLLYLLPDMDFGAKDSVFVPFYGVPAATVPSLSRFARLGRAKVVGMFTRITPEGYVAELTPAWPNFPSEDVEADTAEMNRRLQSYIDTMPGQYYWVHRRFKTRPPGEPPVYE</sequence>
<accession>A0A369AIF1</accession>
<dbReference type="CDD" id="cd07984">
    <property type="entry name" value="LPLAT_LABLAT-like"/>
    <property type="match status" value="1"/>
</dbReference>
<evidence type="ECO:0000256" key="3">
    <source>
        <dbReference type="ARBA" id="ARBA00022519"/>
    </source>
</evidence>
<dbReference type="PANTHER" id="PTHR30606">
    <property type="entry name" value="LIPID A BIOSYNTHESIS LAUROYL ACYLTRANSFERASE"/>
    <property type="match status" value="1"/>
</dbReference>
<evidence type="ECO:0000256" key="1">
    <source>
        <dbReference type="ARBA" id="ARBA00004533"/>
    </source>
</evidence>
<dbReference type="GO" id="GO:0009247">
    <property type="term" value="P:glycolipid biosynthetic process"/>
    <property type="evidence" value="ECO:0007669"/>
    <property type="project" value="UniProtKB-ARBA"/>
</dbReference>
<keyword evidence="5 7" id="KW-0472">Membrane</keyword>
<comment type="caution">
    <text evidence="8">The sequence shown here is derived from an EMBL/GenBank/DDBJ whole genome shotgun (WGS) entry which is preliminary data.</text>
</comment>
<dbReference type="GO" id="GO:0016746">
    <property type="term" value="F:acyltransferase activity"/>
    <property type="evidence" value="ECO:0007669"/>
    <property type="project" value="UniProtKB-KW"/>
</dbReference>
<keyword evidence="7" id="KW-0812">Transmembrane</keyword>
<keyword evidence="2" id="KW-1003">Cell membrane</keyword>
<evidence type="ECO:0000313" key="8">
    <source>
        <dbReference type="EMBL" id="RCX08941.1"/>
    </source>
</evidence>
<keyword evidence="4 8" id="KW-0808">Transferase</keyword>
<dbReference type="PANTHER" id="PTHR30606:SF9">
    <property type="entry name" value="LIPID A BIOSYNTHESIS LAUROYLTRANSFERASE"/>
    <property type="match status" value="1"/>
</dbReference>